<evidence type="ECO:0000313" key="1">
    <source>
        <dbReference type="EMBL" id="QBK91688.1"/>
    </source>
</evidence>
<dbReference type="EMBL" id="MK500565">
    <property type="protein sequence ID" value="QBK91688.1"/>
    <property type="molecule type" value="Genomic_DNA"/>
</dbReference>
<organism evidence="1">
    <name type="scientific">Pithovirus LCPAC304</name>
    <dbReference type="NCBI Taxonomy" id="2506594"/>
    <lineage>
        <taxon>Viruses</taxon>
        <taxon>Pithoviruses</taxon>
    </lineage>
</organism>
<reference evidence="1" key="1">
    <citation type="journal article" date="2019" name="MBio">
        <title>Virus Genomes from Deep Sea Sediments Expand the Ocean Megavirome and Support Independent Origins of Viral Gigantism.</title>
        <authorList>
            <person name="Backstrom D."/>
            <person name="Yutin N."/>
            <person name="Jorgensen S.L."/>
            <person name="Dharamshi J."/>
            <person name="Homa F."/>
            <person name="Zaremba-Niedwiedzka K."/>
            <person name="Spang A."/>
            <person name="Wolf Y.I."/>
            <person name="Koonin E.V."/>
            <person name="Ettema T.J."/>
        </authorList>
    </citation>
    <scope>NUCLEOTIDE SEQUENCE</scope>
</reference>
<protein>
    <submittedName>
        <fullName evidence="1">Uncharacterized protein</fullName>
    </submittedName>
</protein>
<name>A0A481Z759_9VIRU</name>
<sequence length="119" mass="14009">MQDVDKNERKTARVYLKRPEEDGPGLCIAETSCQNLPITLSFGVSRFWQPYIRKAMKKNDQEFLCDLWAREIVIPTFNRRPSWTHLKDISPDCEWANPLVGCTFIVMLDDEVRRKYKIS</sequence>
<proteinExistence type="predicted"/>
<gene>
    <name evidence="1" type="ORF">LCPAC304_00140</name>
</gene>
<accession>A0A481Z759</accession>